<dbReference type="GO" id="GO:0005524">
    <property type="term" value="F:ATP binding"/>
    <property type="evidence" value="ECO:0007669"/>
    <property type="project" value="UniProtKB-KW"/>
</dbReference>
<evidence type="ECO:0000313" key="7">
    <source>
        <dbReference type="EMBL" id="CAK7337837.1"/>
    </source>
</evidence>
<dbReference type="GO" id="GO:0042555">
    <property type="term" value="C:MCM complex"/>
    <property type="evidence" value="ECO:0007669"/>
    <property type="project" value="TreeGrafter"/>
</dbReference>
<dbReference type="GO" id="GO:0000727">
    <property type="term" value="P:double-strand break repair via break-induced replication"/>
    <property type="evidence" value="ECO:0007669"/>
    <property type="project" value="TreeGrafter"/>
</dbReference>
<evidence type="ECO:0000313" key="8">
    <source>
        <dbReference type="Proteomes" id="UP001314170"/>
    </source>
</evidence>
<keyword evidence="2" id="KW-0235">DNA replication</keyword>
<evidence type="ECO:0000256" key="5">
    <source>
        <dbReference type="SAM" id="MobiDB-lite"/>
    </source>
</evidence>
<feature type="domain" description="MCM C-terminal AAA(+) ATPase" evidence="6">
    <location>
        <begin position="55"/>
        <end position="97"/>
    </location>
</feature>
<sequence length="124" mass="13669">MLSEDPMKVDNGNGSCGIEEDFQFDEAKIKQLKELSRNPDIFDRLTRSLASNIWELDDVKRGLPYQVMEQQIISIAKPGIIASLNARTSVLACANPVRSGPSLSLETNSAASEVPEPEYAKEET</sequence>
<feature type="compositionally biased region" description="Polar residues" evidence="5">
    <location>
        <begin position="101"/>
        <end position="111"/>
    </location>
</feature>
<dbReference type="GO" id="GO:1902975">
    <property type="term" value="P:mitotic DNA replication initiation"/>
    <property type="evidence" value="ECO:0007669"/>
    <property type="project" value="TreeGrafter"/>
</dbReference>
<proteinExistence type="inferred from homology"/>
<dbReference type="GO" id="GO:0005634">
    <property type="term" value="C:nucleus"/>
    <property type="evidence" value="ECO:0007669"/>
    <property type="project" value="TreeGrafter"/>
</dbReference>
<dbReference type="GO" id="GO:0006271">
    <property type="term" value="P:DNA strand elongation involved in DNA replication"/>
    <property type="evidence" value="ECO:0007669"/>
    <property type="project" value="TreeGrafter"/>
</dbReference>
<name>A0AAV1RNM1_9ROSI</name>
<dbReference type="EMBL" id="CAWUPB010001108">
    <property type="protein sequence ID" value="CAK7337837.1"/>
    <property type="molecule type" value="Genomic_DNA"/>
</dbReference>
<evidence type="ECO:0000256" key="4">
    <source>
        <dbReference type="ARBA" id="ARBA00022840"/>
    </source>
</evidence>
<keyword evidence="3" id="KW-0547">Nucleotide-binding</keyword>
<dbReference type="Gene3D" id="3.40.50.300">
    <property type="entry name" value="P-loop containing nucleotide triphosphate hydrolases"/>
    <property type="match status" value="2"/>
</dbReference>
<gene>
    <name evidence="7" type="ORF">DCAF_LOCUS12876</name>
</gene>
<dbReference type="InterPro" id="IPR001208">
    <property type="entry name" value="MCM_dom"/>
</dbReference>
<dbReference type="PROSITE" id="PS50051">
    <property type="entry name" value="MCM_2"/>
    <property type="match status" value="1"/>
</dbReference>
<feature type="region of interest" description="Disordered" evidence="5">
    <location>
        <begin position="98"/>
        <end position="124"/>
    </location>
</feature>
<dbReference type="GO" id="GO:0003697">
    <property type="term" value="F:single-stranded DNA binding"/>
    <property type="evidence" value="ECO:0007669"/>
    <property type="project" value="TreeGrafter"/>
</dbReference>
<dbReference type="GO" id="GO:0017116">
    <property type="term" value="F:single-stranded DNA helicase activity"/>
    <property type="evidence" value="ECO:0007669"/>
    <property type="project" value="TreeGrafter"/>
</dbReference>
<comment type="similarity">
    <text evidence="1">Belongs to the MCM family.</text>
</comment>
<organism evidence="7 8">
    <name type="scientific">Dovyalis caffra</name>
    <dbReference type="NCBI Taxonomy" id="77055"/>
    <lineage>
        <taxon>Eukaryota</taxon>
        <taxon>Viridiplantae</taxon>
        <taxon>Streptophyta</taxon>
        <taxon>Embryophyta</taxon>
        <taxon>Tracheophyta</taxon>
        <taxon>Spermatophyta</taxon>
        <taxon>Magnoliopsida</taxon>
        <taxon>eudicotyledons</taxon>
        <taxon>Gunneridae</taxon>
        <taxon>Pentapetalae</taxon>
        <taxon>rosids</taxon>
        <taxon>fabids</taxon>
        <taxon>Malpighiales</taxon>
        <taxon>Salicaceae</taxon>
        <taxon>Flacourtieae</taxon>
        <taxon>Dovyalis</taxon>
    </lineage>
</organism>
<keyword evidence="4" id="KW-0067">ATP-binding</keyword>
<keyword evidence="8" id="KW-1185">Reference proteome</keyword>
<evidence type="ECO:0000259" key="6">
    <source>
        <dbReference type="PROSITE" id="PS50051"/>
    </source>
</evidence>
<dbReference type="InterPro" id="IPR031327">
    <property type="entry name" value="MCM"/>
</dbReference>
<accession>A0AAV1RNM1</accession>
<evidence type="ECO:0000256" key="1">
    <source>
        <dbReference type="ARBA" id="ARBA00008010"/>
    </source>
</evidence>
<evidence type="ECO:0000256" key="2">
    <source>
        <dbReference type="ARBA" id="ARBA00022705"/>
    </source>
</evidence>
<reference evidence="7 8" key="1">
    <citation type="submission" date="2024-01" db="EMBL/GenBank/DDBJ databases">
        <authorList>
            <person name="Waweru B."/>
        </authorList>
    </citation>
    <scope>NUCLEOTIDE SEQUENCE [LARGE SCALE GENOMIC DNA]</scope>
</reference>
<protein>
    <recommendedName>
        <fullName evidence="6">MCM C-terminal AAA(+) ATPase domain-containing protein</fullName>
    </recommendedName>
</protein>
<dbReference type="PANTHER" id="PTHR11630">
    <property type="entry name" value="DNA REPLICATION LICENSING FACTOR MCM FAMILY MEMBER"/>
    <property type="match status" value="1"/>
</dbReference>
<comment type="caution">
    <text evidence="7">The sequence shown here is derived from an EMBL/GenBank/DDBJ whole genome shotgun (WGS) entry which is preliminary data.</text>
</comment>
<dbReference type="AlphaFoldDB" id="A0AAV1RNM1"/>
<evidence type="ECO:0000256" key="3">
    <source>
        <dbReference type="ARBA" id="ARBA00022741"/>
    </source>
</evidence>
<dbReference type="InterPro" id="IPR027417">
    <property type="entry name" value="P-loop_NTPase"/>
</dbReference>
<dbReference type="Pfam" id="PF00493">
    <property type="entry name" value="MCM"/>
    <property type="match status" value="1"/>
</dbReference>
<dbReference type="PANTHER" id="PTHR11630:SF66">
    <property type="entry name" value="DNA REPLICATION LICENSING FACTOR MCM4"/>
    <property type="match status" value="1"/>
</dbReference>
<dbReference type="Proteomes" id="UP001314170">
    <property type="component" value="Unassembled WGS sequence"/>
</dbReference>